<dbReference type="PANTHER" id="PTHR11319">
    <property type="entry name" value="G PROTEIN-COUPLED RECEPTOR-RELATED"/>
    <property type="match status" value="1"/>
</dbReference>
<dbReference type="PANTHER" id="PTHR11319:SF35">
    <property type="entry name" value="OUTER MEMBRANE PROTEIN PMPC-RELATED"/>
    <property type="match status" value="1"/>
</dbReference>
<accession>A0AAE0BMT0</accession>
<sequence length="414" mass="42023">MGTETEGAVAVRAIPGSPALRHVIRESNFHGNAADVGGGVSLSAAGDAGYLIEACTFVNNSGTSGGGALSAKGKNAGVAATEVTQCTFQSNRAKIGGAVMVSDARRLLLNASGFENNSADLISGKGGALYAEDQAIIEVDGSAFLVNAAFNGGAVSLSMKAQALLRESLIGRNMALSVGGGFFLEDEAQAVLVNSAVHENVAFTGGGMLVHAEASLQLLGSLLEENVATTVIGMAECNPLGLVRCGHGGAVATAVRGTLHTVNVTARGNRAKAYGGFLFSATLGDVVISGSTVVHNSAELAGGGSVMWIAQKARGADGPAPMIVNGSVLAGNTAKYGTDGGESLATNWQTFGVVLNETQWGAVVSGGTMPDVHCEYYDLYQNQVHFAQVCQPNHVIAQCSNVIALDLGRLPSQA</sequence>
<gene>
    <name evidence="2" type="ORF">CYMTET_51434</name>
</gene>
<evidence type="ECO:0000313" key="3">
    <source>
        <dbReference type="Proteomes" id="UP001190700"/>
    </source>
</evidence>
<organism evidence="2 3">
    <name type="scientific">Cymbomonas tetramitiformis</name>
    <dbReference type="NCBI Taxonomy" id="36881"/>
    <lineage>
        <taxon>Eukaryota</taxon>
        <taxon>Viridiplantae</taxon>
        <taxon>Chlorophyta</taxon>
        <taxon>Pyramimonadophyceae</taxon>
        <taxon>Pyramimonadales</taxon>
        <taxon>Pyramimonadaceae</taxon>
        <taxon>Cymbomonas</taxon>
    </lineage>
</organism>
<name>A0AAE0BMT0_9CHLO</name>
<evidence type="ECO:0000313" key="2">
    <source>
        <dbReference type="EMBL" id="KAK3238564.1"/>
    </source>
</evidence>
<dbReference type="EMBL" id="LGRX02034175">
    <property type="protein sequence ID" value="KAK3238564.1"/>
    <property type="molecule type" value="Genomic_DNA"/>
</dbReference>
<protein>
    <recommendedName>
        <fullName evidence="1">Right handed beta helix domain-containing protein</fullName>
    </recommendedName>
</protein>
<dbReference type="SUPFAM" id="SSF51126">
    <property type="entry name" value="Pectin lyase-like"/>
    <property type="match status" value="1"/>
</dbReference>
<dbReference type="Proteomes" id="UP001190700">
    <property type="component" value="Unassembled WGS sequence"/>
</dbReference>
<keyword evidence="3" id="KW-1185">Reference proteome</keyword>
<dbReference type="InterPro" id="IPR039448">
    <property type="entry name" value="Beta_helix"/>
</dbReference>
<dbReference type="InterPro" id="IPR011050">
    <property type="entry name" value="Pectin_lyase_fold/virulence"/>
</dbReference>
<evidence type="ECO:0000259" key="1">
    <source>
        <dbReference type="Pfam" id="PF13229"/>
    </source>
</evidence>
<dbReference type="AlphaFoldDB" id="A0AAE0BMT0"/>
<comment type="caution">
    <text evidence="2">The sequence shown here is derived from an EMBL/GenBank/DDBJ whole genome shotgun (WGS) entry which is preliminary data.</text>
</comment>
<reference evidence="2 3" key="1">
    <citation type="journal article" date="2015" name="Genome Biol. Evol.">
        <title>Comparative Genomics of a Bacterivorous Green Alga Reveals Evolutionary Causalities and Consequences of Phago-Mixotrophic Mode of Nutrition.</title>
        <authorList>
            <person name="Burns J.A."/>
            <person name="Paasch A."/>
            <person name="Narechania A."/>
            <person name="Kim E."/>
        </authorList>
    </citation>
    <scope>NUCLEOTIDE SEQUENCE [LARGE SCALE GENOMIC DNA]</scope>
    <source>
        <strain evidence="2 3">PLY_AMNH</strain>
    </source>
</reference>
<dbReference type="Pfam" id="PF13229">
    <property type="entry name" value="Beta_helix"/>
    <property type="match status" value="1"/>
</dbReference>
<feature type="domain" description="Right handed beta helix" evidence="1">
    <location>
        <begin position="24"/>
        <end position="215"/>
    </location>
</feature>
<proteinExistence type="predicted"/>